<feature type="region of interest" description="Disordered" evidence="1">
    <location>
        <begin position="1"/>
        <end position="36"/>
    </location>
</feature>
<feature type="compositionally biased region" description="Polar residues" evidence="1">
    <location>
        <begin position="162"/>
        <end position="171"/>
    </location>
</feature>
<dbReference type="AlphaFoldDB" id="A0A6A7BW04"/>
<feature type="compositionally biased region" description="Polar residues" evidence="1">
    <location>
        <begin position="196"/>
        <end position="205"/>
    </location>
</feature>
<sequence>MSDKENSDLSHTMPSKRDEIEDVNGEEQSLSSSRGPVIERYLDNVADNNNEGPLSDFPSRNVGFWQACLLLSHGPLPEESSGQFFARACRILDPDAENKLHDVSSDVRMTALMAGLSEDLHIYRRMHAQTMPTSDAFDEFTPSWTSYSLFTQSMLPSDEGDMQSTSTLVQSESEDTLPPLEEEMESSSPSLEEDTQNMSPSVQSEGQNLLPLLEGEVSSSPPLLQKILQSMSLSHESECPNSLPQPQAEMQRSPQPLQENSQSTPPSHQGNMQSKPSQLLQRRIIRFGRTSMIDRLNRLRRINMLRRMRLIIRSESLVPIKSRSISSQTNTASRAIIIMKRRSESCDMSPEEILDFWRTTTVCWRRWLRRWEAESLRMAGLDVSHRTPVKMVSSSYAELKPLRADGRTCLFKMDVFDGGFRAELNRERLKIFSLSDDESLEGRLDEKLNECQSVEGVVDENAGGQGDEQSPNEHSPDTSPNHFLEQ</sequence>
<evidence type="ECO:0000313" key="2">
    <source>
        <dbReference type="EMBL" id="KAF2859400.1"/>
    </source>
</evidence>
<gene>
    <name evidence="2" type="ORF">K470DRAFT_265270</name>
</gene>
<feature type="compositionally biased region" description="Acidic residues" evidence="1">
    <location>
        <begin position="172"/>
        <end position="195"/>
    </location>
</feature>
<evidence type="ECO:0000313" key="3">
    <source>
        <dbReference type="Proteomes" id="UP000799421"/>
    </source>
</evidence>
<protein>
    <submittedName>
        <fullName evidence="2">Uncharacterized protein</fullName>
    </submittedName>
</protein>
<feature type="region of interest" description="Disordered" evidence="1">
    <location>
        <begin position="454"/>
        <end position="486"/>
    </location>
</feature>
<name>A0A6A7BW04_9PEZI</name>
<proteinExistence type="predicted"/>
<organism evidence="2 3">
    <name type="scientific">Piedraia hortae CBS 480.64</name>
    <dbReference type="NCBI Taxonomy" id="1314780"/>
    <lineage>
        <taxon>Eukaryota</taxon>
        <taxon>Fungi</taxon>
        <taxon>Dikarya</taxon>
        <taxon>Ascomycota</taxon>
        <taxon>Pezizomycotina</taxon>
        <taxon>Dothideomycetes</taxon>
        <taxon>Dothideomycetidae</taxon>
        <taxon>Capnodiales</taxon>
        <taxon>Piedraiaceae</taxon>
        <taxon>Piedraia</taxon>
    </lineage>
</organism>
<feature type="region of interest" description="Disordered" evidence="1">
    <location>
        <begin position="155"/>
        <end position="205"/>
    </location>
</feature>
<accession>A0A6A7BW04</accession>
<keyword evidence="3" id="KW-1185">Reference proteome</keyword>
<dbReference type="Proteomes" id="UP000799421">
    <property type="component" value="Unassembled WGS sequence"/>
</dbReference>
<evidence type="ECO:0000256" key="1">
    <source>
        <dbReference type="SAM" id="MobiDB-lite"/>
    </source>
</evidence>
<dbReference type="EMBL" id="MU005993">
    <property type="protein sequence ID" value="KAF2859400.1"/>
    <property type="molecule type" value="Genomic_DNA"/>
</dbReference>
<reference evidence="2" key="1">
    <citation type="journal article" date="2020" name="Stud. Mycol.">
        <title>101 Dothideomycetes genomes: a test case for predicting lifestyles and emergence of pathogens.</title>
        <authorList>
            <person name="Haridas S."/>
            <person name="Albert R."/>
            <person name="Binder M."/>
            <person name="Bloem J."/>
            <person name="Labutti K."/>
            <person name="Salamov A."/>
            <person name="Andreopoulos B."/>
            <person name="Baker S."/>
            <person name="Barry K."/>
            <person name="Bills G."/>
            <person name="Bluhm B."/>
            <person name="Cannon C."/>
            <person name="Castanera R."/>
            <person name="Culley D."/>
            <person name="Daum C."/>
            <person name="Ezra D."/>
            <person name="Gonzalez J."/>
            <person name="Henrissat B."/>
            <person name="Kuo A."/>
            <person name="Liang C."/>
            <person name="Lipzen A."/>
            <person name="Lutzoni F."/>
            <person name="Magnuson J."/>
            <person name="Mondo S."/>
            <person name="Nolan M."/>
            <person name="Ohm R."/>
            <person name="Pangilinan J."/>
            <person name="Park H.-J."/>
            <person name="Ramirez L."/>
            <person name="Alfaro M."/>
            <person name="Sun H."/>
            <person name="Tritt A."/>
            <person name="Yoshinaga Y."/>
            <person name="Zwiers L.-H."/>
            <person name="Turgeon B."/>
            <person name="Goodwin S."/>
            <person name="Spatafora J."/>
            <person name="Crous P."/>
            <person name="Grigoriev I."/>
        </authorList>
    </citation>
    <scope>NUCLEOTIDE SEQUENCE</scope>
    <source>
        <strain evidence="2">CBS 480.64</strain>
    </source>
</reference>
<feature type="region of interest" description="Disordered" evidence="1">
    <location>
        <begin position="232"/>
        <end position="279"/>
    </location>
</feature>
<feature type="compositionally biased region" description="Polar residues" evidence="1">
    <location>
        <begin position="467"/>
        <end position="486"/>
    </location>
</feature>